<organism evidence="5 6">
    <name type="scientific">Gordonia aquimaris</name>
    <dbReference type="NCBI Taxonomy" id="2984863"/>
    <lineage>
        <taxon>Bacteria</taxon>
        <taxon>Bacillati</taxon>
        <taxon>Actinomycetota</taxon>
        <taxon>Actinomycetes</taxon>
        <taxon>Mycobacteriales</taxon>
        <taxon>Gordoniaceae</taxon>
        <taxon>Gordonia</taxon>
    </lineage>
</organism>
<dbReference type="RefSeq" id="WP_266059552.1">
    <property type="nucleotide sequence ID" value="NZ_JAPKFM010000001.1"/>
</dbReference>
<dbReference type="Proteomes" id="UP001143347">
    <property type="component" value="Unassembled WGS sequence"/>
</dbReference>
<evidence type="ECO:0000313" key="6">
    <source>
        <dbReference type="Proteomes" id="UP001143347"/>
    </source>
</evidence>
<dbReference type="Gene3D" id="3.40.50.1100">
    <property type="match status" value="2"/>
</dbReference>
<evidence type="ECO:0000256" key="1">
    <source>
        <dbReference type="ARBA" id="ARBA00001933"/>
    </source>
</evidence>
<dbReference type="NCBIfam" id="NF006094">
    <property type="entry name" value="PRK08246.1"/>
    <property type="match status" value="1"/>
</dbReference>
<dbReference type="InterPro" id="IPR036052">
    <property type="entry name" value="TrpB-like_PALP_sf"/>
</dbReference>
<keyword evidence="3" id="KW-0456">Lyase</keyword>
<dbReference type="InterPro" id="IPR050147">
    <property type="entry name" value="Ser/Thr_Dehydratase"/>
</dbReference>
<dbReference type="AlphaFoldDB" id="A0A9X3D0G0"/>
<dbReference type="GO" id="GO:0004794">
    <property type="term" value="F:threonine deaminase activity"/>
    <property type="evidence" value="ECO:0007669"/>
    <property type="project" value="TreeGrafter"/>
</dbReference>
<comment type="caution">
    <text evidence="5">The sequence shown here is derived from an EMBL/GenBank/DDBJ whole genome shotgun (WGS) entry which is preliminary data.</text>
</comment>
<reference evidence="5" key="1">
    <citation type="submission" date="2022-10" db="EMBL/GenBank/DDBJ databases">
        <title>WGS of marine actinomycetes from Thailand.</title>
        <authorList>
            <person name="Thawai C."/>
        </authorList>
    </citation>
    <scope>NUCLEOTIDE SEQUENCE</scope>
    <source>
        <strain evidence="5">SW21</strain>
    </source>
</reference>
<comment type="cofactor">
    <cofactor evidence="1">
        <name>pyridoxal 5'-phosphate</name>
        <dbReference type="ChEBI" id="CHEBI:597326"/>
    </cofactor>
</comment>
<dbReference type="Pfam" id="PF00291">
    <property type="entry name" value="PALP"/>
    <property type="match status" value="1"/>
</dbReference>
<dbReference type="PANTHER" id="PTHR48078">
    <property type="entry name" value="THREONINE DEHYDRATASE, MITOCHONDRIAL-RELATED"/>
    <property type="match status" value="1"/>
</dbReference>
<dbReference type="GO" id="GO:0006565">
    <property type="term" value="P:L-serine catabolic process"/>
    <property type="evidence" value="ECO:0007669"/>
    <property type="project" value="TreeGrafter"/>
</dbReference>
<sequence>MSNDAVTRADVIAAQDRIAGHLRRTPTLRTALPTVDGPVEVVIKLEYLQLGGCFKARGSLNAVLHAANDGRLDDAGVLVASGGNAAIGAAWAGRIAGCRCTVVIPETAPTVKVERLRALGADVDLIGRRYQDAADAAAQMIRRSGALALHAYDLPDIVAGAGTIGLELAEDVDGPLTCVVCVGGGGLLGGMTAATGPGDRMVGVEPIGASCLHQAIDAGRPVPVELDSVAADSLGATRLGDICWATIAGREVTSVTVSDADLIAARRMLWTDYRILVEHGTASAVAAICTGQVTAAPDTTLCVVLCGANTPFTLDP</sequence>
<keyword evidence="2" id="KW-0663">Pyridoxal phosphate</keyword>
<dbReference type="InterPro" id="IPR001926">
    <property type="entry name" value="TrpB-like_PALP"/>
</dbReference>
<dbReference type="GO" id="GO:0003941">
    <property type="term" value="F:L-serine ammonia-lyase activity"/>
    <property type="evidence" value="ECO:0007669"/>
    <property type="project" value="TreeGrafter"/>
</dbReference>
<name>A0A9X3D0G0_9ACTN</name>
<dbReference type="PANTHER" id="PTHR48078:SF6">
    <property type="entry name" value="L-THREONINE DEHYDRATASE CATABOLIC TDCB"/>
    <property type="match status" value="1"/>
</dbReference>
<dbReference type="EMBL" id="JAPKFM010000001">
    <property type="protein sequence ID" value="MCX2962492.1"/>
    <property type="molecule type" value="Genomic_DNA"/>
</dbReference>
<evidence type="ECO:0000256" key="3">
    <source>
        <dbReference type="ARBA" id="ARBA00023239"/>
    </source>
</evidence>
<accession>A0A9X3D0G0</accession>
<protein>
    <submittedName>
        <fullName evidence="5">Serine/threonine dehydratase</fullName>
    </submittedName>
</protein>
<dbReference type="SUPFAM" id="SSF53686">
    <property type="entry name" value="Tryptophan synthase beta subunit-like PLP-dependent enzymes"/>
    <property type="match status" value="1"/>
</dbReference>
<dbReference type="GO" id="GO:0009097">
    <property type="term" value="P:isoleucine biosynthetic process"/>
    <property type="evidence" value="ECO:0007669"/>
    <property type="project" value="TreeGrafter"/>
</dbReference>
<dbReference type="GO" id="GO:0006567">
    <property type="term" value="P:L-threonine catabolic process"/>
    <property type="evidence" value="ECO:0007669"/>
    <property type="project" value="TreeGrafter"/>
</dbReference>
<evidence type="ECO:0000313" key="5">
    <source>
        <dbReference type="EMBL" id="MCX2962492.1"/>
    </source>
</evidence>
<proteinExistence type="predicted"/>
<evidence type="ECO:0000256" key="2">
    <source>
        <dbReference type="ARBA" id="ARBA00022898"/>
    </source>
</evidence>
<gene>
    <name evidence="5" type="ORF">OSB52_00125</name>
</gene>
<evidence type="ECO:0000259" key="4">
    <source>
        <dbReference type="Pfam" id="PF00291"/>
    </source>
</evidence>
<keyword evidence="6" id="KW-1185">Reference proteome</keyword>
<feature type="domain" description="Tryptophan synthase beta chain-like PALP" evidence="4">
    <location>
        <begin position="20"/>
        <end position="307"/>
    </location>
</feature>